<dbReference type="Proteomes" id="UP000482960">
    <property type="component" value="Unassembled WGS sequence"/>
</dbReference>
<accession>A0A6V8LIK3</accession>
<gene>
    <name evidence="1" type="ORF">Prum_081210</name>
</gene>
<dbReference type="AlphaFoldDB" id="A0A6V8LIK3"/>
<reference evidence="1 2" key="2">
    <citation type="submission" date="2020-03" db="EMBL/GenBank/DDBJ databases">
        <authorList>
            <person name="Ichikawa N."/>
            <person name="Kimura A."/>
            <person name="Kitahashi Y."/>
            <person name="Uohara A."/>
        </authorList>
    </citation>
    <scope>NUCLEOTIDE SEQUENCE [LARGE SCALE GENOMIC DNA]</scope>
    <source>
        <strain evidence="1 2">NBRC 108638</strain>
    </source>
</reference>
<evidence type="ECO:0000313" key="2">
    <source>
        <dbReference type="Proteomes" id="UP000482960"/>
    </source>
</evidence>
<comment type="caution">
    <text evidence="1">The sequence shown here is derived from an EMBL/GenBank/DDBJ whole genome shotgun (WGS) entry which is preliminary data.</text>
</comment>
<evidence type="ECO:0000313" key="1">
    <source>
        <dbReference type="EMBL" id="GFJ94479.1"/>
    </source>
</evidence>
<name>A0A6V8LIK3_9ACTN</name>
<sequence>MSELAAEVAKQSGKEVAYRDLPAADYAQALVGFGLPEVYAEVLAGCDVSVSKGELFVDTGDLTRLIARPTTPLSTAVATALA</sequence>
<dbReference type="PANTHER" id="PTHR47129:SF1">
    <property type="entry name" value="NMRA-LIKE DOMAIN-CONTAINING PROTEIN"/>
    <property type="match status" value="1"/>
</dbReference>
<dbReference type="PANTHER" id="PTHR47129">
    <property type="entry name" value="QUINONE OXIDOREDUCTASE 2"/>
    <property type="match status" value="1"/>
</dbReference>
<protein>
    <recommendedName>
        <fullName evidence="3">NAD(P)-binding domain-containing protein</fullName>
    </recommendedName>
</protein>
<dbReference type="InterPro" id="IPR052718">
    <property type="entry name" value="NmrA-type_oxidoreductase"/>
</dbReference>
<organism evidence="1 2">
    <name type="scientific">Phytohabitans rumicis</name>
    <dbReference type="NCBI Taxonomy" id="1076125"/>
    <lineage>
        <taxon>Bacteria</taxon>
        <taxon>Bacillati</taxon>
        <taxon>Actinomycetota</taxon>
        <taxon>Actinomycetes</taxon>
        <taxon>Micromonosporales</taxon>
        <taxon>Micromonosporaceae</taxon>
    </lineage>
</organism>
<keyword evidence="2" id="KW-1185">Reference proteome</keyword>
<proteinExistence type="predicted"/>
<dbReference type="Gene3D" id="3.90.25.10">
    <property type="entry name" value="UDP-galactose 4-epimerase, domain 1"/>
    <property type="match status" value="1"/>
</dbReference>
<evidence type="ECO:0008006" key="3">
    <source>
        <dbReference type="Google" id="ProtNLM"/>
    </source>
</evidence>
<reference evidence="1 2" key="1">
    <citation type="submission" date="2020-03" db="EMBL/GenBank/DDBJ databases">
        <title>Whole genome shotgun sequence of Phytohabitans rumicis NBRC 108638.</title>
        <authorList>
            <person name="Komaki H."/>
            <person name="Tamura T."/>
        </authorList>
    </citation>
    <scope>NUCLEOTIDE SEQUENCE [LARGE SCALE GENOMIC DNA]</scope>
    <source>
        <strain evidence="1 2">NBRC 108638</strain>
    </source>
</reference>
<dbReference type="RefSeq" id="WP_308785406.1">
    <property type="nucleotide sequence ID" value="NZ_BLPG01000001.1"/>
</dbReference>
<dbReference type="EMBL" id="BLPG01000001">
    <property type="protein sequence ID" value="GFJ94479.1"/>
    <property type="molecule type" value="Genomic_DNA"/>
</dbReference>